<organism evidence="1 2">
    <name type="scientific">Nicotiana tabacum</name>
    <name type="common">Common tobacco</name>
    <dbReference type="NCBI Taxonomy" id="4097"/>
    <lineage>
        <taxon>Eukaryota</taxon>
        <taxon>Viridiplantae</taxon>
        <taxon>Streptophyta</taxon>
        <taxon>Embryophyta</taxon>
        <taxon>Tracheophyta</taxon>
        <taxon>Spermatophyta</taxon>
        <taxon>Magnoliopsida</taxon>
        <taxon>eudicotyledons</taxon>
        <taxon>Gunneridae</taxon>
        <taxon>Pentapetalae</taxon>
        <taxon>asterids</taxon>
        <taxon>lamiids</taxon>
        <taxon>Solanales</taxon>
        <taxon>Solanaceae</taxon>
        <taxon>Nicotianoideae</taxon>
        <taxon>Nicotianeae</taxon>
        <taxon>Nicotiana</taxon>
    </lineage>
</organism>
<dbReference type="AlphaFoldDB" id="A0A1S4D644"/>
<reference evidence="2" key="2">
    <citation type="submission" date="2025-08" db="UniProtKB">
        <authorList>
            <consortium name="RefSeq"/>
        </authorList>
    </citation>
    <scope>IDENTIFICATION</scope>
    <source>
        <tissue evidence="2">Leaf</tissue>
    </source>
</reference>
<evidence type="ECO:0000313" key="1">
    <source>
        <dbReference type="Proteomes" id="UP000790787"/>
    </source>
</evidence>
<dbReference type="RefSeq" id="XP_016508900.1">
    <property type="nucleotide sequence ID" value="XM_016653414.2"/>
</dbReference>
<reference evidence="1" key="1">
    <citation type="journal article" date="2014" name="Nat. Commun.">
        <title>The tobacco genome sequence and its comparison with those of tomato and potato.</title>
        <authorList>
            <person name="Sierro N."/>
            <person name="Battey J.N."/>
            <person name="Ouadi S."/>
            <person name="Bakaher N."/>
            <person name="Bovet L."/>
            <person name="Willig A."/>
            <person name="Goepfert S."/>
            <person name="Peitsch M.C."/>
            <person name="Ivanov N.V."/>
        </authorList>
    </citation>
    <scope>NUCLEOTIDE SEQUENCE [LARGE SCALE GENOMIC DNA]</scope>
</reference>
<accession>A0A1S4D644</accession>
<dbReference type="PANTHER" id="PTHR14614">
    <property type="entry name" value="HEPATOCELLULAR CARCINOMA-ASSOCIATED ANTIGEN"/>
    <property type="match status" value="1"/>
</dbReference>
<proteinExistence type="predicted"/>
<dbReference type="Proteomes" id="UP000790787">
    <property type="component" value="Chromosome 20"/>
</dbReference>
<evidence type="ECO:0000313" key="2">
    <source>
        <dbReference type="RefSeq" id="XP_016508900.1"/>
    </source>
</evidence>
<sequence>MMEVEDELQDSATPCLHLVSAFLACEPPDFVISFARDCGGGSITESVQSFIWNQCINKFDVKCNGHYLRSFLKKLIVEVESNGDVVLDEIYEMYIYCLTTLKDEELTKGNIRTLRRVSFLLPKDCSRASSCQITRKLEFTLQCSLNMLEGDTGCSIWPSGLFLSEFILSFPELFSNKSCLEVGSGVGLVGVCLAHVNASKVQCLSLPWESATENELHQFLPDIVLGADVMYNPLCLPYLVQLLAVLLKRENPKLHPLSNGCKDCPPVWRCFESEETSSAGDNVSPGKAKINGDTHVQHLSPGLGQGPLAYIASVIRNIDTFNYFLSLAEKENLIVSDITETMKPLDLLPYVKSYQRSSIRMFKISYLCK</sequence>
<keyword evidence="1" id="KW-1185">Reference proteome</keyword>
<protein>
    <submittedName>
        <fullName evidence="2">Uncharacterized protein LOC107826431 isoform X2</fullName>
    </submittedName>
    <submittedName>
        <fullName evidence="2">Uncharacterized protein isoform X2</fullName>
    </submittedName>
</protein>
<dbReference type="OrthoDB" id="194386at2759"/>
<dbReference type="InterPro" id="IPR019410">
    <property type="entry name" value="Methyltransf_16"/>
</dbReference>
<dbReference type="SUPFAM" id="SSF53335">
    <property type="entry name" value="S-adenosyl-L-methionine-dependent methyltransferases"/>
    <property type="match status" value="1"/>
</dbReference>
<dbReference type="InterPro" id="IPR029063">
    <property type="entry name" value="SAM-dependent_MTases_sf"/>
</dbReference>
<dbReference type="RefSeq" id="XP_016508900.1">
    <property type="nucleotide sequence ID" value="XM_016653414.1"/>
</dbReference>
<dbReference type="GeneID" id="107826431"/>
<dbReference type="Gene3D" id="3.40.50.150">
    <property type="entry name" value="Vaccinia Virus protein VP39"/>
    <property type="match status" value="2"/>
</dbReference>
<dbReference type="PANTHER" id="PTHR14614:SF130">
    <property type="entry name" value="PROTEIN-LYSINE N-METHYLTRANSFERASE EEF2KMT"/>
    <property type="match status" value="1"/>
</dbReference>
<name>A0A1S4D644_TOBAC</name>
<gene>
    <name evidence="2" type="primary">LOC107826431</name>
</gene>
<dbReference type="Pfam" id="PF10294">
    <property type="entry name" value="Methyltransf_16"/>
    <property type="match status" value="1"/>
</dbReference>